<accession>A0A1I7FI65</accession>
<evidence type="ECO:0000313" key="3">
    <source>
        <dbReference type="Proteomes" id="UP000182491"/>
    </source>
</evidence>
<evidence type="ECO:0000313" key="2">
    <source>
        <dbReference type="EMBL" id="SFU35877.1"/>
    </source>
</evidence>
<dbReference type="Proteomes" id="UP000182491">
    <property type="component" value="Unassembled WGS sequence"/>
</dbReference>
<dbReference type="Gene3D" id="3.30.420.40">
    <property type="match status" value="3"/>
</dbReference>
<dbReference type="GO" id="GO:0016301">
    <property type="term" value="F:kinase activity"/>
    <property type="evidence" value="ECO:0007669"/>
    <property type="project" value="UniProtKB-KW"/>
</dbReference>
<keyword evidence="2" id="KW-0418">Kinase</keyword>
<dbReference type="OrthoDB" id="49666at2"/>
<protein>
    <submittedName>
        <fullName evidence="2">Glucokinase</fullName>
    </submittedName>
</protein>
<dbReference type="AlphaFoldDB" id="A0A1I7FI65"/>
<dbReference type="Pfam" id="PF00480">
    <property type="entry name" value="ROK"/>
    <property type="match status" value="2"/>
</dbReference>
<organism evidence="2 3">
    <name type="scientific">Pontibacter akesuensis</name>
    <dbReference type="NCBI Taxonomy" id="388950"/>
    <lineage>
        <taxon>Bacteria</taxon>
        <taxon>Pseudomonadati</taxon>
        <taxon>Bacteroidota</taxon>
        <taxon>Cytophagia</taxon>
        <taxon>Cytophagales</taxon>
        <taxon>Hymenobacteraceae</taxon>
        <taxon>Pontibacter</taxon>
    </lineage>
</organism>
<dbReference type="SUPFAM" id="SSF53067">
    <property type="entry name" value="Actin-like ATPase domain"/>
    <property type="match status" value="1"/>
</dbReference>
<comment type="similarity">
    <text evidence="1">Belongs to the ROK (NagC/XylR) family.</text>
</comment>
<keyword evidence="3" id="KW-1185">Reference proteome</keyword>
<reference evidence="3" key="1">
    <citation type="submission" date="2016-10" db="EMBL/GenBank/DDBJ databases">
        <authorList>
            <person name="Varghese N."/>
        </authorList>
    </citation>
    <scope>NUCLEOTIDE SEQUENCE [LARGE SCALE GENOMIC DNA]</scope>
    <source>
        <strain evidence="3">DSM 18820</strain>
    </source>
</reference>
<dbReference type="EMBL" id="FPCA01000001">
    <property type="protein sequence ID" value="SFU35877.1"/>
    <property type="molecule type" value="Genomic_DNA"/>
</dbReference>
<sequence length="288" mass="31411">MPEFVLGVDIGGTHITAAVIDLSSRAILQETLSRAPVDSGGSVQQVITTWSSAMHAAIRKSGQQVRRMGIAMPGPFDYEYGVALMQNQGKYDHLYGVNVRPLLAQELQVPEENILFQNDAPCFLQGEFFGGAAKGCTRAIGMTLGTGLGSTWYANGKAVDADRWNTPFGDSIAEEYLSSRWFVKRFEELTGQQVPNVKAIVDQFPTEPKVQQLFDEFGKNLGVFLIPFAQERNPEVIVLGGNIAKALPLFAPLLLQTLHQQNVHVPVKQAQLGEEAALIGAASLWKQA</sequence>
<dbReference type="STRING" id="388950.GCA_001611675_03358"/>
<dbReference type="PANTHER" id="PTHR18964">
    <property type="entry name" value="ROK (REPRESSOR, ORF, KINASE) FAMILY"/>
    <property type="match status" value="1"/>
</dbReference>
<gene>
    <name evidence="2" type="ORF">SAMN04487941_0220</name>
</gene>
<dbReference type="CDD" id="cd23763">
    <property type="entry name" value="ASKHA_ATPase_ROK"/>
    <property type="match status" value="1"/>
</dbReference>
<name>A0A1I7FI65_9BACT</name>
<evidence type="ECO:0000256" key="1">
    <source>
        <dbReference type="ARBA" id="ARBA00006479"/>
    </source>
</evidence>
<dbReference type="PANTHER" id="PTHR18964:SF149">
    <property type="entry name" value="BIFUNCTIONAL UDP-N-ACETYLGLUCOSAMINE 2-EPIMERASE_N-ACETYLMANNOSAMINE KINASE"/>
    <property type="match status" value="1"/>
</dbReference>
<proteinExistence type="inferred from homology"/>
<dbReference type="InterPro" id="IPR000600">
    <property type="entry name" value="ROK"/>
</dbReference>
<dbReference type="RefSeq" id="WP_068839216.1">
    <property type="nucleotide sequence ID" value="NZ_BMXC01000001.1"/>
</dbReference>
<dbReference type="InterPro" id="IPR043129">
    <property type="entry name" value="ATPase_NBD"/>
</dbReference>
<keyword evidence="2" id="KW-0808">Transferase</keyword>